<feature type="domain" description="Pyrrolo-quinoline quinone repeat" evidence="2">
    <location>
        <begin position="36"/>
        <end position="293"/>
    </location>
</feature>
<gene>
    <name evidence="3" type="ORF">Mal4_19270</name>
</gene>
<keyword evidence="1" id="KW-0732">Signal</keyword>
<dbReference type="Gene3D" id="2.130.10.10">
    <property type="entry name" value="YVTN repeat-like/Quinoprotein amine dehydrogenase"/>
    <property type="match status" value="1"/>
</dbReference>
<feature type="signal peptide" evidence="1">
    <location>
        <begin position="1"/>
        <end position="24"/>
    </location>
</feature>
<sequence length="322" mass="35591" precursor="true">MRRLCLAAVTVFFVTHLAVSTLQAAGRRFLAADSSKKTLALVDEDGQTVWQRRIGPLHDLHQLASGNILCQLNWTRIVEIDPSSDAIVWEYDAARANGNEGRKVEVHAFQRLPDGNTMIVESGPARIIEVAGDGSLVREVPLKVDNPHPHHDTRLVRKLESGNYLVCHESDGVVREYDSSGRIVWEYAVPLFGRQPQKGHGLDAFGNQCFAALRLENGNTLIATGNGHSVIEVTPDKKVVWSLHQDDLPGIRLAWVTTLQVLPGGNIVIGNCHAGPDNPQLIEITRDKQVVWTFRDFKRFGNALTNSQILAVDGEPVRSSIR</sequence>
<dbReference type="KEGG" id="mri:Mal4_19270"/>
<reference evidence="3 4" key="1">
    <citation type="submission" date="2019-02" db="EMBL/GenBank/DDBJ databases">
        <title>Deep-cultivation of Planctomycetes and their phenomic and genomic characterization uncovers novel biology.</title>
        <authorList>
            <person name="Wiegand S."/>
            <person name="Jogler M."/>
            <person name="Boedeker C."/>
            <person name="Pinto D."/>
            <person name="Vollmers J."/>
            <person name="Rivas-Marin E."/>
            <person name="Kohn T."/>
            <person name="Peeters S.H."/>
            <person name="Heuer A."/>
            <person name="Rast P."/>
            <person name="Oberbeckmann S."/>
            <person name="Bunk B."/>
            <person name="Jeske O."/>
            <person name="Meyerdierks A."/>
            <person name="Storesund J.E."/>
            <person name="Kallscheuer N."/>
            <person name="Luecker S."/>
            <person name="Lage O.M."/>
            <person name="Pohl T."/>
            <person name="Merkel B.J."/>
            <person name="Hornburger P."/>
            <person name="Mueller R.-W."/>
            <person name="Bruemmer F."/>
            <person name="Labrenz M."/>
            <person name="Spormann A.M."/>
            <person name="Op den Camp H."/>
            <person name="Overmann J."/>
            <person name="Amann R."/>
            <person name="Jetten M.S.M."/>
            <person name="Mascher T."/>
            <person name="Medema M.H."/>
            <person name="Devos D.P."/>
            <person name="Kaster A.-K."/>
            <person name="Ovreas L."/>
            <person name="Rohde M."/>
            <person name="Galperin M.Y."/>
            <person name="Jogler C."/>
        </authorList>
    </citation>
    <scope>NUCLEOTIDE SEQUENCE [LARGE SCALE GENOMIC DNA]</scope>
    <source>
        <strain evidence="3 4">Mal4</strain>
    </source>
</reference>
<dbReference type="EMBL" id="CP036275">
    <property type="protein sequence ID" value="QDU37612.1"/>
    <property type="molecule type" value="Genomic_DNA"/>
</dbReference>
<feature type="chain" id="PRO_5021768143" description="Pyrrolo-quinoline quinone repeat domain-containing protein" evidence="1">
    <location>
        <begin position="25"/>
        <end position="322"/>
    </location>
</feature>
<dbReference type="InterPro" id="IPR015943">
    <property type="entry name" value="WD40/YVTN_repeat-like_dom_sf"/>
</dbReference>
<accession>A0A517Z543</accession>
<keyword evidence="4" id="KW-1185">Reference proteome</keyword>
<dbReference type="PANTHER" id="PTHR35340:SF5">
    <property type="entry name" value="ASST-DOMAIN-CONTAINING PROTEIN"/>
    <property type="match status" value="1"/>
</dbReference>
<evidence type="ECO:0000313" key="4">
    <source>
        <dbReference type="Proteomes" id="UP000320496"/>
    </source>
</evidence>
<dbReference type="PANTHER" id="PTHR35340">
    <property type="entry name" value="PQQ ENZYME REPEAT PROTEIN-RELATED"/>
    <property type="match status" value="1"/>
</dbReference>
<name>A0A517Z543_9PLAN</name>
<evidence type="ECO:0000259" key="2">
    <source>
        <dbReference type="Pfam" id="PF13360"/>
    </source>
</evidence>
<dbReference type="Pfam" id="PF13360">
    <property type="entry name" value="PQQ_2"/>
    <property type="match status" value="1"/>
</dbReference>
<organism evidence="3 4">
    <name type="scientific">Maioricimonas rarisocia</name>
    <dbReference type="NCBI Taxonomy" id="2528026"/>
    <lineage>
        <taxon>Bacteria</taxon>
        <taxon>Pseudomonadati</taxon>
        <taxon>Planctomycetota</taxon>
        <taxon>Planctomycetia</taxon>
        <taxon>Planctomycetales</taxon>
        <taxon>Planctomycetaceae</taxon>
        <taxon>Maioricimonas</taxon>
    </lineage>
</organism>
<dbReference type="SUPFAM" id="SSF101898">
    <property type="entry name" value="NHL repeat"/>
    <property type="match status" value="1"/>
</dbReference>
<proteinExistence type="predicted"/>
<protein>
    <recommendedName>
        <fullName evidence="2">Pyrrolo-quinoline quinone repeat domain-containing protein</fullName>
    </recommendedName>
</protein>
<dbReference type="RefSeq" id="WP_145368563.1">
    <property type="nucleotide sequence ID" value="NZ_CP036275.1"/>
</dbReference>
<dbReference type="OrthoDB" id="264813at2"/>
<dbReference type="Proteomes" id="UP000320496">
    <property type="component" value="Chromosome"/>
</dbReference>
<dbReference type="InterPro" id="IPR053143">
    <property type="entry name" value="Arylsulfate_ST"/>
</dbReference>
<dbReference type="InterPro" id="IPR002372">
    <property type="entry name" value="PQQ_rpt_dom"/>
</dbReference>
<dbReference type="AlphaFoldDB" id="A0A517Z543"/>
<evidence type="ECO:0000313" key="3">
    <source>
        <dbReference type="EMBL" id="QDU37612.1"/>
    </source>
</evidence>
<evidence type="ECO:0000256" key="1">
    <source>
        <dbReference type="SAM" id="SignalP"/>
    </source>
</evidence>